<accession>A0A815UAK5</accession>
<proteinExistence type="predicted"/>
<evidence type="ECO:0000313" key="1">
    <source>
        <dbReference type="EMBL" id="CAF1517154.1"/>
    </source>
</evidence>
<dbReference type="Proteomes" id="UP000677228">
    <property type="component" value="Unassembled WGS sequence"/>
</dbReference>
<evidence type="ECO:0000313" key="2">
    <source>
        <dbReference type="EMBL" id="CAF1612575.1"/>
    </source>
</evidence>
<protein>
    <submittedName>
        <fullName evidence="1">Uncharacterized protein</fullName>
    </submittedName>
</protein>
<sequence length="101" mass="11545">MADQAFQIVNNYLIQHVPPFFIRVSEKNAALMKSVQPLIQHESQPCEKIFTVLFGSANDACQMYEMTKGDKSLNPTTASTVIVKYPHLFPELDNFIKKRQN</sequence>
<dbReference type="Proteomes" id="UP000682733">
    <property type="component" value="Unassembled WGS sequence"/>
</dbReference>
<dbReference type="Proteomes" id="UP000663829">
    <property type="component" value="Unassembled WGS sequence"/>
</dbReference>
<reference evidence="1" key="1">
    <citation type="submission" date="2021-02" db="EMBL/GenBank/DDBJ databases">
        <authorList>
            <person name="Nowell W R."/>
        </authorList>
    </citation>
    <scope>NUCLEOTIDE SEQUENCE</scope>
</reference>
<dbReference type="Proteomes" id="UP000681722">
    <property type="component" value="Unassembled WGS sequence"/>
</dbReference>
<dbReference type="AlphaFoldDB" id="A0A815UAK5"/>
<evidence type="ECO:0000313" key="4">
    <source>
        <dbReference type="EMBL" id="CAF4427259.1"/>
    </source>
</evidence>
<gene>
    <name evidence="1" type="ORF">GPM918_LOCUS37383</name>
    <name evidence="2" type="ORF">OVA965_LOCUS42731</name>
    <name evidence="3" type="ORF">SRO942_LOCUS38147</name>
    <name evidence="4" type="ORF">TMI583_LOCUS44725</name>
</gene>
<dbReference type="EMBL" id="CAJOBA010077950">
    <property type="protein sequence ID" value="CAF4427259.1"/>
    <property type="molecule type" value="Genomic_DNA"/>
</dbReference>
<organism evidence="1 5">
    <name type="scientific">Didymodactylos carnosus</name>
    <dbReference type="NCBI Taxonomy" id="1234261"/>
    <lineage>
        <taxon>Eukaryota</taxon>
        <taxon>Metazoa</taxon>
        <taxon>Spiralia</taxon>
        <taxon>Gnathifera</taxon>
        <taxon>Rotifera</taxon>
        <taxon>Eurotatoria</taxon>
        <taxon>Bdelloidea</taxon>
        <taxon>Philodinida</taxon>
        <taxon>Philodinidae</taxon>
        <taxon>Didymodactylos</taxon>
    </lineage>
</organism>
<comment type="caution">
    <text evidence="1">The sequence shown here is derived from an EMBL/GenBank/DDBJ whole genome shotgun (WGS) entry which is preliminary data.</text>
</comment>
<dbReference type="EMBL" id="CAJNOK010053599">
    <property type="protein sequence ID" value="CAF1612575.1"/>
    <property type="molecule type" value="Genomic_DNA"/>
</dbReference>
<evidence type="ECO:0000313" key="5">
    <source>
        <dbReference type="Proteomes" id="UP000663829"/>
    </source>
</evidence>
<name>A0A815UAK5_9BILA</name>
<keyword evidence="5" id="KW-1185">Reference proteome</keyword>
<dbReference type="EMBL" id="CAJNOQ010023562">
    <property type="protein sequence ID" value="CAF1517154.1"/>
    <property type="molecule type" value="Genomic_DNA"/>
</dbReference>
<evidence type="ECO:0000313" key="3">
    <source>
        <dbReference type="EMBL" id="CAF4376982.1"/>
    </source>
</evidence>
<dbReference type="EMBL" id="CAJOBC010089108">
    <property type="protein sequence ID" value="CAF4376982.1"/>
    <property type="molecule type" value="Genomic_DNA"/>
</dbReference>